<proteinExistence type="predicted"/>
<protein>
    <recommendedName>
        <fullName evidence="1">Probable pectate lyase C</fullName>
    </recommendedName>
</protein>
<dbReference type="InterPro" id="IPR006626">
    <property type="entry name" value="PbH1"/>
</dbReference>
<sequence>MHTAKLPTSVFVVLTAAALFVANPDCRAVTYYVSSSQGNDSNNGTSEQTPFATIEHVNGLTLQPGDQVLFRCGDTWRGTTLEITQSGSNGSPILYGSYPTADCADMPNLSGAQPVSGWSTHSGNIRVADLGAGQNSGLFPNGLNQLFQGNSRLPFGRWPNIDAGDGGYSTIDDAPNNTSIVDNELPGGIDWSGAWAHIKAIRWSITNRQVSSNSGTTINLASGTDCWAGDCQGWGYFLTNHLSTLDQEGEWFWDEATNRVYLYHADGLPTGIEGSAVQLANANDWGGIVLGNHLREEIGFVTIDNLAVTRWYQHGITTPTNLELTDNHNLIIRNCRIEDVDSIGLNLATWIWNDPDRQGWRGGRDQQIENNVIRRANHMGINTYSTDSTFTDNVVADIGLIANLGASGMGCGDGSQGFCTEFGDGIRIKIDNPTLSGFGNTFQYNLVERTGYCGFDNFGTGNTIRENIIRQACISKGDCGAIRSFGQSPLSTSPARDLTIMNNIITDTIGNTDGTEDFFRPLFGIGLYIDFWSANVTISGNTVAGSTIDGIIFQNSSGSVTNNVLFNNNTGTMQRGQLFLALNDTNVGPVTGNVFYGQNASARTISTDNENLLFGSDNNYFFNPFEDQNILVSFQVFTLDGWRGLSGMDTNSVVNDFTLEPGEDPLAELFTNETKQTQTISLGGSVYEDLDGNQVAGSFQLAPFSSRVLIPTFICAPTATLSGGETLCQGQSTTLTVTLTGTPPWDLTWSDGHIQNGVTTSPAQRTVTPNESTTYTVTTFSDSVCDGQASGSASVLVTGNDPLHITPGSTAIGLTPVQFTAQIPCSADVTSMEWRYDGNLLAQDTNPISVGDQVSVSGTLQFIANTSNMGQLTESVSVLIPQFPDVNQDLNGDGCNTEADLWFLADTWRNTSSNDPNDNGVVDVLDFLYINTDGTCAPRPDTGTLASGLHP</sequence>
<evidence type="ECO:0000256" key="1">
    <source>
        <dbReference type="ARBA" id="ARBA00016512"/>
    </source>
</evidence>
<accession>A0A8A4TWR2</accession>
<dbReference type="AlphaFoldDB" id="A0A8A4TWR2"/>
<dbReference type="InterPro" id="IPR011050">
    <property type="entry name" value="Pectin_lyase_fold/virulence"/>
</dbReference>
<organism evidence="2 3">
    <name type="scientific">Sulfidibacter corallicola</name>
    <dbReference type="NCBI Taxonomy" id="2818388"/>
    <lineage>
        <taxon>Bacteria</taxon>
        <taxon>Pseudomonadati</taxon>
        <taxon>Acidobacteriota</taxon>
        <taxon>Holophagae</taxon>
        <taxon>Acanthopleuribacterales</taxon>
        <taxon>Acanthopleuribacteraceae</taxon>
        <taxon>Sulfidibacter</taxon>
    </lineage>
</organism>
<reference evidence="2" key="1">
    <citation type="submission" date="2021-03" db="EMBL/GenBank/DDBJ databases">
        <title>Acanthopleuribacteraceae sp. M133.</title>
        <authorList>
            <person name="Wang G."/>
        </authorList>
    </citation>
    <scope>NUCLEOTIDE SEQUENCE</scope>
    <source>
        <strain evidence="2">M133</strain>
    </source>
</reference>
<name>A0A8A4TWR2_SULCO</name>
<dbReference type="Proteomes" id="UP000663929">
    <property type="component" value="Chromosome"/>
</dbReference>
<gene>
    <name evidence="2" type="ORF">J3U87_14350</name>
</gene>
<dbReference type="InterPro" id="IPR018247">
    <property type="entry name" value="EF_Hand_1_Ca_BS"/>
</dbReference>
<dbReference type="KEGG" id="scor:J3U87_14350"/>
<dbReference type="Gene3D" id="2.160.20.10">
    <property type="entry name" value="Single-stranded right-handed beta-helix, Pectin lyase-like"/>
    <property type="match status" value="2"/>
</dbReference>
<dbReference type="RefSeq" id="WP_237383733.1">
    <property type="nucleotide sequence ID" value="NZ_CP071793.1"/>
</dbReference>
<evidence type="ECO:0000313" key="2">
    <source>
        <dbReference type="EMBL" id="QTD53631.1"/>
    </source>
</evidence>
<dbReference type="PANTHER" id="PTHR36453:SF1">
    <property type="entry name" value="RIGHT HANDED BETA HELIX DOMAIN-CONTAINING PROTEIN"/>
    <property type="match status" value="1"/>
</dbReference>
<dbReference type="PANTHER" id="PTHR36453">
    <property type="entry name" value="SECRETED PROTEIN-RELATED"/>
    <property type="match status" value="1"/>
</dbReference>
<dbReference type="SUPFAM" id="SSF51126">
    <property type="entry name" value="Pectin lyase-like"/>
    <property type="match status" value="2"/>
</dbReference>
<keyword evidence="3" id="KW-1185">Reference proteome</keyword>
<dbReference type="PROSITE" id="PS00018">
    <property type="entry name" value="EF_HAND_1"/>
    <property type="match status" value="1"/>
</dbReference>
<evidence type="ECO:0000313" key="3">
    <source>
        <dbReference type="Proteomes" id="UP000663929"/>
    </source>
</evidence>
<dbReference type="EMBL" id="CP071793">
    <property type="protein sequence ID" value="QTD53631.1"/>
    <property type="molecule type" value="Genomic_DNA"/>
</dbReference>
<dbReference type="SMART" id="SM00710">
    <property type="entry name" value="PbH1"/>
    <property type="match status" value="5"/>
</dbReference>
<dbReference type="InterPro" id="IPR012334">
    <property type="entry name" value="Pectin_lyas_fold"/>
</dbReference>